<comment type="caution">
    <text evidence="4">The sequence shown here is derived from an EMBL/GenBank/DDBJ whole genome shotgun (WGS) entry which is preliminary data.</text>
</comment>
<dbReference type="SUPFAM" id="SSF54631">
    <property type="entry name" value="CBS-domain pair"/>
    <property type="match status" value="1"/>
</dbReference>
<evidence type="ECO:0000313" key="5">
    <source>
        <dbReference type="Proteomes" id="UP000254134"/>
    </source>
</evidence>
<evidence type="ECO:0000256" key="1">
    <source>
        <dbReference type="ARBA" id="ARBA00023122"/>
    </source>
</evidence>
<protein>
    <submittedName>
        <fullName evidence="4">CBS domain-containing protein</fullName>
    </submittedName>
</protein>
<gene>
    <name evidence="4" type="ORF">Gocc_1223</name>
</gene>
<dbReference type="InterPro" id="IPR000644">
    <property type="entry name" value="CBS_dom"/>
</dbReference>
<proteinExistence type="predicted"/>
<evidence type="ECO:0000259" key="3">
    <source>
        <dbReference type="PROSITE" id="PS51371"/>
    </source>
</evidence>
<dbReference type="SMART" id="SM00116">
    <property type="entry name" value="CBS"/>
    <property type="match status" value="2"/>
</dbReference>
<evidence type="ECO:0000313" key="4">
    <source>
        <dbReference type="EMBL" id="RDI75425.1"/>
    </source>
</evidence>
<dbReference type="InterPro" id="IPR046342">
    <property type="entry name" value="CBS_dom_sf"/>
</dbReference>
<dbReference type="PANTHER" id="PTHR43080">
    <property type="entry name" value="CBS DOMAIN-CONTAINING PROTEIN CBSX3, MITOCHONDRIAL"/>
    <property type="match status" value="1"/>
</dbReference>
<dbReference type="EMBL" id="QQZY01000002">
    <property type="protein sequence ID" value="RDI75425.1"/>
    <property type="molecule type" value="Genomic_DNA"/>
</dbReference>
<accession>A0A7M2YZ42</accession>
<keyword evidence="1 2" id="KW-0129">CBS domain</keyword>
<organism evidence="4 5">
    <name type="scientific">Gaiella occulta</name>
    <dbReference type="NCBI Taxonomy" id="1002870"/>
    <lineage>
        <taxon>Bacteria</taxon>
        <taxon>Bacillati</taxon>
        <taxon>Actinomycetota</taxon>
        <taxon>Thermoleophilia</taxon>
        <taxon>Gaiellales</taxon>
        <taxon>Gaiellaceae</taxon>
        <taxon>Gaiella</taxon>
    </lineage>
</organism>
<dbReference type="OrthoDB" id="9807125at2"/>
<dbReference type="PROSITE" id="PS51371">
    <property type="entry name" value="CBS"/>
    <property type="match status" value="2"/>
</dbReference>
<reference evidence="4 5" key="1">
    <citation type="submission" date="2018-07" db="EMBL/GenBank/DDBJ databases">
        <title>High-quality-draft genome sequence of Gaiella occulta.</title>
        <authorList>
            <person name="Severino R."/>
            <person name="Froufe H.J.C."/>
            <person name="Rainey F.A."/>
            <person name="Barroso C."/>
            <person name="Albuquerque L."/>
            <person name="Lobo-Da-Cunha A."/>
            <person name="Da Costa M.S."/>
            <person name="Egas C."/>
        </authorList>
    </citation>
    <scope>NUCLEOTIDE SEQUENCE [LARGE SCALE GENOMIC DNA]</scope>
    <source>
        <strain evidence="4 5">F2-233</strain>
    </source>
</reference>
<dbReference type="Pfam" id="PF00571">
    <property type="entry name" value="CBS"/>
    <property type="match status" value="2"/>
</dbReference>
<dbReference type="Proteomes" id="UP000254134">
    <property type="component" value="Unassembled WGS sequence"/>
</dbReference>
<dbReference type="AlphaFoldDB" id="A0A7M2YZ42"/>
<dbReference type="Gene3D" id="3.10.580.10">
    <property type="entry name" value="CBS-domain"/>
    <property type="match status" value="1"/>
</dbReference>
<dbReference type="PANTHER" id="PTHR43080:SF2">
    <property type="entry name" value="CBS DOMAIN-CONTAINING PROTEIN"/>
    <property type="match status" value="1"/>
</dbReference>
<sequence length="129" mass="13689">MPPVSEQMATDLLSVDPSTPLDEAARSMDERGVGAALVLEEGRLTGVFTERDMLRAVARGRADGATVAEFMTPHPETIEPDDTTEHAAVLMIHGGFRHLPVVSGGSVVGILSIRDLMRSVLDDAAPRGV</sequence>
<dbReference type="RefSeq" id="WP_114795632.1">
    <property type="nucleotide sequence ID" value="NZ_QQZY01000002.1"/>
</dbReference>
<feature type="domain" description="CBS" evidence="3">
    <location>
        <begin position="8"/>
        <end position="64"/>
    </location>
</feature>
<evidence type="ECO:0000256" key="2">
    <source>
        <dbReference type="PROSITE-ProRule" id="PRU00703"/>
    </source>
</evidence>
<reference evidence="5" key="2">
    <citation type="journal article" date="2019" name="MicrobiologyOpen">
        <title>High-quality draft genome sequence of Gaiella occulta isolated from a 150 meter deep mineral water borehole and comparison with the genome sequences of other deep-branching lineages of the phylum Actinobacteria.</title>
        <authorList>
            <person name="Severino R."/>
            <person name="Froufe H.J.C."/>
            <person name="Barroso C."/>
            <person name="Albuquerque L."/>
            <person name="Lobo-da-Cunha A."/>
            <person name="da Costa M.S."/>
            <person name="Egas C."/>
        </authorList>
    </citation>
    <scope>NUCLEOTIDE SEQUENCE [LARGE SCALE GENOMIC DNA]</scope>
    <source>
        <strain evidence="5">F2-233</strain>
    </source>
</reference>
<keyword evidence="5" id="KW-1185">Reference proteome</keyword>
<dbReference type="InterPro" id="IPR051257">
    <property type="entry name" value="Diverse_CBS-Domain"/>
</dbReference>
<feature type="domain" description="CBS" evidence="3">
    <location>
        <begin position="71"/>
        <end position="127"/>
    </location>
</feature>
<name>A0A7M2YZ42_9ACTN</name>